<evidence type="ECO:0000313" key="2">
    <source>
        <dbReference type="EMBL" id="CDG33159.1"/>
    </source>
</evidence>
<dbReference type="Proteomes" id="UP000027590">
    <property type="component" value="Unassembled WGS sequence"/>
</dbReference>
<proteinExistence type="predicted"/>
<organism evidence="2 3">
    <name type="scientific">Parasaccharibacter apium</name>
    <dbReference type="NCBI Taxonomy" id="1510841"/>
    <lineage>
        <taxon>Bacteria</taxon>
        <taxon>Pseudomonadati</taxon>
        <taxon>Pseudomonadota</taxon>
        <taxon>Alphaproteobacteria</taxon>
        <taxon>Acetobacterales</taxon>
        <taxon>Acetobacteraceae</taxon>
        <taxon>Parasaccharibacter</taxon>
    </lineage>
</organism>
<feature type="domain" description="DUF6998" evidence="1">
    <location>
        <begin position="15"/>
        <end position="100"/>
    </location>
</feature>
<accession>A0A7U7G4T1</accession>
<reference evidence="2 3" key="1">
    <citation type="journal article" date="2014" name="Genome Biol. Evol.">
        <title>Acetic acid bacteria genomes reveal functional traits for adaptation to life in insect guts.</title>
        <authorList>
            <person name="Chouaia B."/>
            <person name="Gaiarsa S."/>
            <person name="Crotti E."/>
            <person name="Comandatore F."/>
            <person name="Degli Esposti M."/>
            <person name="Ricci I."/>
            <person name="Alma A."/>
            <person name="Favia G."/>
            <person name="Bandi C."/>
            <person name="Daffonchio D."/>
        </authorList>
    </citation>
    <scope>NUCLEOTIDE SEQUENCE [LARGE SCALE GENOMIC DNA]</scope>
    <source>
        <strain evidence="3">AM169</strain>
    </source>
</reference>
<sequence>MSLSQTQIIRSLGNALTWLESELQWGVEPGELNHLIGRIGELYVAMRTCGQMALAVNQKGYDVVSATGEQISVKTVTTSKSVIFNKNTFDQVHRVVVLRINYGDDLSEGDNISVDDVSIEEIIDEEASKFLSLCKEQGGKYKYSLPGKRKVVPLEQQKPVKQVVYGPYEVVKYESGSIQVKENGVPVRVVKPALRDIAKKIGMSIVRENGRSLPTRQLGSKIIDTINELNES</sequence>
<name>A0A7U7G4T1_9PROT</name>
<dbReference type="RefSeq" id="WP_043558657.1">
    <property type="nucleotide sequence ID" value="NZ_CBLY010000003.1"/>
</dbReference>
<comment type="caution">
    <text evidence="2">The sequence shown here is derived from an EMBL/GenBank/DDBJ whole genome shotgun (WGS) entry which is preliminary data.</text>
</comment>
<evidence type="ECO:0000259" key="1">
    <source>
        <dbReference type="Pfam" id="PF22522"/>
    </source>
</evidence>
<dbReference type="Pfam" id="PF22522">
    <property type="entry name" value="DUF6998"/>
    <property type="match status" value="1"/>
</dbReference>
<dbReference type="InterPro" id="IPR054267">
    <property type="entry name" value="DUF6998"/>
</dbReference>
<gene>
    <name evidence="2" type="ORF">SACS_0421</name>
</gene>
<evidence type="ECO:0000313" key="3">
    <source>
        <dbReference type="Proteomes" id="UP000027590"/>
    </source>
</evidence>
<dbReference type="AlphaFoldDB" id="A0A7U7G4T1"/>
<reference evidence="2 3" key="2">
    <citation type="journal article" date="2014" name="PLoS ONE">
        <title>Evolution of mitochondria reconstructed from the energy metabolism of living bacteria.</title>
        <authorList>
            <person name="Degli Esposti M."/>
            <person name="Chouaia B."/>
            <person name="Comandatore F."/>
            <person name="Crotti E."/>
            <person name="Sassera D."/>
            <person name="Lievens P.M."/>
            <person name="Daffonchio D."/>
            <person name="Bandi C."/>
        </authorList>
    </citation>
    <scope>NUCLEOTIDE SEQUENCE [LARGE SCALE GENOMIC DNA]</scope>
    <source>
        <strain evidence="3">AM169</strain>
    </source>
</reference>
<dbReference type="EMBL" id="CBLY010000003">
    <property type="protein sequence ID" value="CDG33159.1"/>
    <property type="molecule type" value="Genomic_DNA"/>
</dbReference>
<protein>
    <recommendedName>
        <fullName evidence="1">DUF6998 domain-containing protein</fullName>
    </recommendedName>
</protein>